<evidence type="ECO:0000313" key="2">
    <source>
        <dbReference type="EMBL" id="KPV76526.1"/>
    </source>
</evidence>
<dbReference type="GeneID" id="28976829"/>
<feature type="chain" id="PRO_5008265576" description="F-box domain-containing protein" evidence="1">
    <location>
        <begin position="19"/>
        <end position="361"/>
    </location>
</feature>
<feature type="signal peptide" evidence="1">
    <location>
        <begin position="1"/>
        <end position="18"/>
    </location>
</feature>
<keyword evidence="3" id="KW-1185">Reference proteome</keyword>
<protein>
    <recommendedName>
        <fullName evidence="4">F-box domain-containing protein</fullName>
    </recommendedName>
</protein>
<dbReference type="EMBL" id="KQ474076">
    <property type="protein sequence ID" value="KPV76526.1"/>
    <property type="molecule type" value="Genomic_DNA"/>
</dbReference>
<name>A0A194SAV1_RHOGW</name>
<accession>A0A194SAV1</accession>
<reference evidence="2 3" key="1">
    <citation type="journal article" date="2015" name="Front. Microbiol.">
        <title>Genome sequence of the plant growth promoting endophytic yeast Rhodotorula graminis WP1.</title>
        <authorList>
            <person name="Firrincieli A."/>
            <person name="Otillar R."/>
            <person name="Salamov A."/>
            <person name="Schmutz J."/>
            <person name="Khan Z."/>
            <person name="Redman R.S."/>
            <person name="Fleck N.D."/>
            <person name="Lindquist E."/>
            <person name="Grigoriev I.V."/>
            <person name="Doty S.L."/>
        </authorList>
    </citation>
    <scope>NUCLEOTIDE SEQUENCE [LARGE SCALE GENOMIC DNA]</scope>
    <source>
        <strain evidence="2 3">WP1</strain>
    </source>
</reference>
<keyword evidence="1" id="KW-0732">Signal</keyword>
<organism evidence="2 3">
    <name type="scientific">Rhodotorula graminis (strain WP1)</name>
    <dbReference type="NCBI Taxonomy" id="578459"/>
    <lineage>
        <taxon>Eukaryota</taxon>
        <taxon>Fungi</taxon>
        <taxon>Dikarya</taxon>
        <taxon>Basidiomycota</taxon>
        <taxon>Pucciniomycotina</taxon>
        <taxon>Microbotryomycetes</taxon>
        <taxon>Sporidiobolales</taxon>
        <taxon>Sporidiobolaceae</taxon>
        <taxon>Rhodotorula</taxon>
    </lineage>
</organism>
<dbReference type="RefSeq" id="XP_018272575.1">
    <property type="nucleotide sequence ID" value="XM_018416381.1"/>
</dbReference>
<gene>
    <name evidence="2" type="ORF">RHOBADRAFT_52524</name>
</gene>
<proteinExistence type="predicted"/>
<evidence type="ECO:0000256" key="1">
    <source>
        <dbReference type="SAM" id="SignalP"/>
    </source>
</evidence>
<evidence type="ECO:0008006" key="4">
    <source>
        <dbReference type="Google" id="ProtNLM"/>
    </source>
</evidence>
<sequence>MACLASLPPELLIAIVEAAAGPVTYSGSTDRRDTLLRLSLVGPLRHAAQQCLARAVHVRTPAHLEAVRRATSAVHLQFLYLDNSDVDFTVVSPRYRLDVAVSQALRAVALILLDGDLDLDPLAALPELEDLRIDGCIIIISPHVVFDNVTRLEVCYTVARKEHKDIFISSSCMPRLRHMRSIHHEGEDRPYDMSPYLRPNEALVQQLVTLEYNYIPAIEQYDSMGDSECRTLYAVDLAVLPAFFVGATSSASKVRHVRLEPPKLHNVNPHITMQLVEENLRRISWLIENNAPLVADLRTLLLPTTLRDLPALLELVKTVETSSKSRNRTIKVYFSNDSGRDVPLGQPTLFMHLAEHGGLDG</sequence>
<evidence type="ECO:0000313" key="3">
    <source>
        <dbReference type="Proteomes" id="UP000053890"/>
    </source>
</evidence>
<dbReference type="AlphaFoldDB" id="A0A194SAV1"/>
<dbReference type="Proteomes" id="UP000053890">
    <property type="component" value="Unassembled WGS sequence"/>
</dbReference>